<evidence type="ECO:0000313" key="6">
    <source>
        <dbReference type="Proteomes" id="UP001527202"/>
    </source>
</evidence>
<dbReference type="GeneID" id="95377910"/>
<dbReference type="OrthoDB" id="9775789at2"/>
<keyword evidence="1" id="KW-1133">Transmembrane helix</keyword>
<dbReference type="CDD" id="cd03386">
    <property type="entry name" value="PAP2_Aur1_like"/>
    <property type="match status" value="1"/>
</dbReference>
<dbReference type="EMBL" id="JAMDMJ010000003">
    <property type="protein sequence ID" value="MCY9594684.1"/>
    <property type="molecule type" value="Genomic_DNA"/>
</dbReference>
<protein>
    <submittedName>
        <fullName evidence="4">Inositol phosphorylceramide synthase</fullName>
    </submittedName>
    <submittedName>
        <fullName evidence="3">Phosphatase PAP2 family protein</fullName>
    </submittedName>
</protein>
<dbReference type="InterPro" id="IPR036938">
    <property type="entry name" value="PAP2/HPO_sf"/>
</dbReference>
<feature type="transmembrane region" description="Helical" evidence="1">
    <location>
        <begin position="213"/>
        <end position="234"/>
    </location>
</feature>
<evidence type="ECO:0000313" key="5">
    <source>
        <dbReference type="Proteomes" id="UP000288943"/>
    </source>
</evidence>
<dbReference type="SUPFAM" id="SSF48317">
    <property type="entry name" value="Acid phosphatase/Vanadium-dependent haloperoxidase"/>
    <property type="match status" value="1"/>
</dbReference>
<dbReference type="EMBL" id="CP026520">
    <property type="protein sequence ID" value="QAV20623.1"/>
    <property type="molecule type" value="Genomic_DNA"/>
</dbReference>
<proteinExistence type="predicted"/>
<keyword evidence="1" id="KW-0812">Transmembrane</keyword>
<dbReference type="RefSeq" id="WP_042230419.1">
    <property type="nucleotide sequence ID" value="NZ_CP026520.1"/>
</dbReference>
<dbReference type="Gene3D" id="1.20.144.10">
    <property type="entry name" value="Phosphatidic acid phosphatase type 2/haloperoxidase"/>
    <property type="match status" value="1"/>
</dbReference>
<organism evidence="4 5">
    <name type="scientific">Paenibacillus chitinolyticus</name>
    <dbReference type="NCBI Taxonomy" id="79263"/>
    <lineage>
        <taxon>Bacteria</taxon>
        <taxon>Bacillati</taxon>
        <taxon>Bacillota</taxon>
        <taxon>Bacilli</taxon>
        <taxon>Bacillales</taxon>
        <taxon>Paenibacillaceae</taxon>
        <taxon>Paenibacillus</taxon>
    </lineage>
</organism>
<dbReference type="InterPro" id="IPR026841">
    <property type="entry name" value="Aur1/Ipt1"/>
</dbReference>
<evidence type="ECO:0000256" key="1">
    <source>
        <dbReference type="SAM" id="Phobius"/>
    </source>
</evidence>
<feature type="transmembrane region" description="Helical" evidence="1">
    <location>
        <begin position="47"/>
        <end position="67"/>
    </location>
</feature>
<keyword evidence="6" id="KW-1185">Reference proteome</keyword>
<evidence type="ECO:0000259" key="2">
    <source>
        <dbReference type="Pfam" id="PF14378"/>
    </source>
</evidence>
<keyword evidence="1" id="KW-0472">Membrane</keyword>
<sequence>MYPLQSMTHATVYIVISIYVLLYLSLRKNPFFVAGAFVQDFFTKRKFFFHFAAVMAILFFNKVELWIESKMHYTPDFTAKIHGLEGDFVAGFQHLFYNNTVTMVTSIFYVIVFPCLMIVSILIYTYQKKYRLFYALCYTVIINYVIAIPFYLFFPVQEVWAFHPNVKLLILEVFPKFEAEYRPLSGLDNCFPSLHTSISVSMALLASRSGNRLWKWFSLLSCVVIIFSIFYLGIHWLTDMCGGVLLGIFAARLGLSISEERPFFSRILLPQRRLQKQEVSE</sequence>
<feature type="transmembrane region" description="Helical" evidence="1">
    <location>
        <begin position="6"/>
        <end position="26"/>
    </location>
</feature>
<accession>A0A410X1Y5</accession>
<name>A0A410X1Y5_9BACL</name>
<feature type="domain" description="Inositolphosphotransferase Aur1/Ipt1" evidence="2">
    <location>
        <begin position="87"/>
        <end position="251"/>
    </location>
</feature>
<feature type="transmembrane region" description="Helical" evidence="1">
    <location>
        <begin position="133"/>
        <end position="154"/>
    </location>
</feature>
<feature type="transmembrane region" description="Helical" evidence="1">
    <location>
        <begin position="106"/>
        <end position="126"/>
    </location>
</feature>
<dbReference type="Proteomes" id="UP000288943">
    <property type="component" value="Chromosome"/>
</dbReference>
<gene>
    <name evidence="3" type="ORF">M5X16_02725</name>
    <name evidence="4" type="ORF">PC41400_24250</name>
</gene>
<dbReference type="GO" id="GO:0016020">
    <property type="term" value="C:membrane"/>
    <property type="evidence" value="ECO:0007669"/>
    <property type="project" value="UniProtKB-SubCell"/>
</dbReference>
<dbReference type="KEGG" id="pchi:PC41400_24250"/>
<evidence type="ECO:0000313" key="3">
    <source>
        <dbReference type="EMBL" id="MCY9594684.1"/>
    </source>
</evidence>
<reference evidence="4 5" key="1">
    <citation type="submission" date="2018-01" db="EMBL/GenBank/DDBJ databases">
        <title>The whole genome sequencing and assembly of Paenibacillus chitinolyticus KCCM 41400 strain.</title>
        <authorList>
            <person name="Kim J.-Y."/>
            <person name="Park M.-K."/>
            <person name="Lee Y.-J."/>
            <person name="Yi H."/>
            <person name="Bahn Y.-S."/>
            <person name="Kim J.F."/>
            <person name="Lee D.-W."/>
        </authorList>
    </citation>
    <scope>NUCLEOTIDE SEQUENCE [LARGE SCALE GENOMIC DNA]</scope>
    <source>
        <strain evidence="4 5">KCCM 41400</strain>
    </source>
</reference>
<dbReference type="Proteomes" id="UP001527202">
    <property type="component" value="Unassembled WGS sequence"/>
</dbReference>
<dbReference type="AlphaFoldDB" id="A0A410X1Y5"/>
<evidence type="ECO:0000313" key="4">
    <source>
        <dbReference type="EMBL" id="QAV20623.1"/>
    </source>
</evidence>
<dbReference type="Pfam" id="PF14378">
    <property type="entry name" value="PAP2_3"/>
    <property type="match status" value="1"/>
</dbReference>
<reference evidence="3 6" key="2">
    <citation type="submission" date="2022-05" db="EMBL/GenBank/DDBJ databases">
        <title>Genome Sequencing of Bee-Associated Microbes.</title>
        <authorList>
            <person name="Dunlap C."/>
        </authorList>
    </citation>
    <scope>NUCLEOTIDE SEQUENCE [LARGE SCALE GENOMIC DNA]</scope>
    <source>
        <strain evidence="3 6">NRRL B-23120</strain>
    </source>
</reference>